<dbReference type="InterPro" id="IPR002110">
    <property type="entry name" value="Ankyrin_rpt"/>
</dbReference>
<comment type="caution">
    <text evidence="1">The sequence shown here is derived from an EMBL/GenBank/DDBJ whole genome shotgun (WGS) entry which is preliminary data.</text>
</comment>
<evidence type="ECO:0000313" key="1">
    <source>
        <dbReference type="EMBL" id="GMN65670.1"/>
    </source>
</evidence>
<dbReference type="AlphaFoldDB" id="A0AA88E0Z1"/>
<accession>A0AA88E0Z1</accession>
<dbReference type="Pfam" id="PF12796">
    <property type="entry name" value="Ank_2"/>
    <property type="match status" value="1"/>
</dbReference>
<dbReference type="SUPFAM" id="SSF48403">
    <property type="entry name" value="Ankyrin repeat"/>
    <property type="match status" value="1"/>
</dbReference>
<dbReference type="PANTHER" id="PTHR24121">
    <property type="entry name" value="NO MECHANORECEPTOR POTENTIAL C, ISOFORM D-RELATED"/>
    <property type="match status" value="1"/>
</dbReference>
<dbReference type="EMBL" id="BTGU01000253">
    <property type="protein sequence ID" value="GMN65670.1"/>
    <property type="molecule type" value="Genomic_DNA"/>
</dbReference>
<dbReference type="SMART" id="SM00248">
    <property type="entry name" value="ANK"/>
    <property type="match status" value="3"/>
</dbReference>
<protein>
    <submittedName>
        <fullName evidence="1">Uncharacterized protein</fullName>
    </submittedName>
</protein>
<dbReference type="Gene3D" id="1.25.40.20">
    <property type="entry name" value="Ankyrin repeat-containing domain"/>
    <property type="match status" value="1"/>
</dbReference>
<proteinExistence type="predicted"/>
<name>A0AA88E0Z1_FICCA</name>
<dbReference type="InterPro" id="IPR036770">
    <property type="entry name" value="Ankyrin_rpt-contain_sf"/>
</dbReference>
<organism evidence="1 2">
    <name type="scientific">Ficus carica</name>
    <name type="common">Common fig</name>
    <dbReference type="NCBI Taxonomy" id="3494"/>
    <lineage>
        <taxon>Eukaryota</taxon>
        <taxon>Viridiplantae</taxon>
        <taxon>Streptophyta</taxon>
        <taxon>Embryophyta</taxon>
        <taxon>Tracheophyta</taxon>
        <taxon>Spermatophyta</taxon>
        <taxon>Magnoliopsida</taxon>
        <taxon>eudicotyledons</taxon>
        <taxon>Gunneridae</taxon>
        <taxon>Pentapetalae</taxon>
        <taxon>rosids</taxon>
        <taxon>fabids</taxon>
        <taxon>Rosales</taxon>
        <taxon>Moraceae</taxon>
        <taxon>Ficeae</taxon>
        <taxon>Ficus</taxon>
    </lineage>
</organism>
<keyword evidence="2" id="KW-1185">Reference proteome</keyword>
<dbReference type="Proteomes" id="UP001187192">
    <property type="component" value="Unassembled WGS sequence"/>
</dbReference>
<gene>
    <name evidence="1" type="ORF">TIFTF001_034742</name>
</gene>
<reference evidence="1" key="1">
    <citation type="submission" date="2023-07" db="EMBL/GenBank/DDBJ databases">
        <title>draft genome sequence of fig (Ficus carica).</title>
        <authorList>
            <person name="Takahashi T."/>
            <person name="Nishimura K."/>
        </authorList>
    </citation>
    <scope>NUCLEOTIDE SEQUENCE</scope>
</reference>
<dbReference type="PANTHER" id="PTHR24121:SF15">
    <property type="entry name" value="ANKYRIN REPEAT PROTEIN"/>
    <property type="match status" value="1"/>
</dbReference>
<evidence type="ECO:0000313" key="2">
    <source>
        <dbReference type="Proteomes" id="UP001187192"/>
    </source>
</evidence>
<dbReference type="Pfam" id="PF00023">
    <property type="entry name" value="Ank"/>
    <property type="match status" value="1"/>
</dbReference>
<sequence>MAAPGSGFSSLDEIQETILFKLVMEGDWETIVNQYERDPNTHWQKVTWLGDTALHVAVAEGLEDTVKKLLQVILETAPFQERLKAKNDDGNTPLHIAASIGSAAMCQEIAQLNNSLVSYHNKDGETPLFLAAHHGHTDAFLCLVDICDANDAGYSYCRRLFDGQTVLH</sequence>